<dbReference type="AlphaFoldDB" id="E3RUS0"/>
<evidence type="ECO:0000259" key="2">
    <source>
        <dbReference type="Pfam" id="PF25534"/>
    </source>
</evidence>
<protein>
    <recommendedName>
        <fullName evidence="2">DUF7918 domain-containing protein</fullName>
    </recommendedName>
</protein>
<evidence type="ECO:0000256" key="1">
    <source>
        <dbReference type="SAM" id="MobiDB-lite"/>
    </source>
</evidence>
<feature type="compositionally biased region" description="Basic and acidic residues" evidence="1">
    <location>
        <begin position="161"/>
        <end position="172"/>
    </location>
</feature>
<reference evidence="3 4" key="1">
    <citation type="journal article" date="2010" name="Genome Biol.">
        <title>A first genome assembly of the barley fungal pathogen Pyrenophora teres f. teres.</title>
        <authorList>
            <person name="Ellwood S.R."/>
            <person name="Liu Z."/>
            <person name="Syme R.A."/>
            <person name="Lai Z."/>
            <person name="Hane J.K."/>
            <person name="Keiper F."/>
            <person name="Moffat C.S."/>
            <person name="Oliver R.P."/>
            <person name="Friesen T.L."/>
        </authorList>
    </citation>
    <scope>NUCLEOTIDE SEQUENCE [LARGE SCALE GENOMIC DNA]</scope>
    <source>
        <strain evidence="3 4">0-1</strain>
    </source>
</reference>
<dbReference type="PANTHER" id="PTHR36223">
    <property type="entry name" value="BETA-LACTAMASE-TYPE TRANSPEPTIDASE FOLD DOMAIN CONTAINING PROTEIN"/>
    <property type="match status" value="1"/>
</dbReference>
<sequence length="207" mass="23726">MAVIPFYPGFKVEILVNDAPLPEYDDIDDTPSPPNSVTKYIEATTGVEFKIRFIINEAFPFLPGHLIASFYFDGEWRRSLLIRSERFYSEIGHTCDSTIAKVEGKVFKQALSFHELQINALRALQIVPPLPPLEERPEEDLTIAELQELVKKLKRDAAERALQKVPDAKPEQDDQDSEGEEEDDLVLVEQKKRKRHCGQHREVIVLD</sequence>
<dbReference type="HOGENOM" id="CLU_1326987_0_0_1"/>
<dbReference type="EMBL" id="GL535178">
    <property type="protein sequence ID" value="EFQ90528.1"/>
    <property type="molecule type" value="Genomic_DNA"/>
</dbReference>
<feature type="compositionally biased region" description="Acidic residues" evidence="1">
    <location>
        <begin position="173"/>
        <end position="186"/>
    </location>
</feature>
<dbReference type="STRING" id="861557.E3RUS0"/>
<dbReference type="Proteomes" id="UP000001067">
    <property type="component" value="Unassembled WGS sequence"/>
</dbReference>
<evidence type="ECO:0000313" key="4">
    <source>
        <dbReference type="Proteomes" id="UP000001067"/>
    </source>
</evidence>
<name>E3RUS0_PYRTT</name>
<dbReference type="OrthoDB" id="3695394at2759"/>
<accession>E3RUS0</accession>
<organism evidence="4">
    <name type="scientific">Pyrenophora teres f. teres (strain 0-1)</name>
    <name type="common">Barley net blotch fungus</name>
    <name type="synonym">Drechslera teres f. teres</name>
    <dbReference type="NCBI Taxonomy" id="861557"/>
    <lineage>
        <taxon>Eukaryota</taxon>
        <taxon>Fungi</taxon>
        <taxon>Dikarya</taxon>
        <taxon>Ascomycota</taxon>
        <taxon>Pezizomycotina</taxon>
        <taxon>Dothideomycetes</taxon>
        <taxon>Pleosporomycetidae</taxon>
        <taxon>Pleosporales</taxon>
        <taxon>Pleosporineae</taxon>
        <taxon>Pleosporaceae</taxon>
        <taxon>Pyrenophora</taxon>
    </lineage>
</organism>
<feature type="region of interest" description="Disordered" evidence="1">
    <location>
        <begin position="161"/>
        <end position="207"/>
    </location>
</feature>
<dbReference type="PANTHER" id="PTHR36223:SF1">
    <property type="entry name" value="TRANSCRIPTION ELONGATION FACTOR EAF N-TERMINAL DOMAIN-CONTAINING PROTEIN"/>
    <property type="match status" value="1"/>
</dbReference>
<dbReference type="Pfam" id="PF25534">
    <property type="entry name" value="DUF7918"/>
    <property type="match status" value="1"/>
</dbReference>
<proteinExistence type="predicted"/>
<keyword evidence="4" id="KW-1185">Reference proteome</keyword>
<evidence type="ECO:0000313" key="3">
    <source>
        <dbReference type="EMBL" id="EFQ90528.1"/>
    </source>
</evidence>
<feature type="domain" description="DUF7918" evidence="2">
    <location>
        <begin position="9"/>
        <end position="120"/>
    </location>
</feature>
<dbReference type="KEGG" id="pte:PTT_12860"/>
<dbReference type="InterPro" id="IPR057678">
    <property type="entry name" value="DUF7918"/>
</dbReference>
<gene>
    <name evidence="3" type="ORF">PTT_12860</name>
</gene>